<dbReference type="EMBL" id="KK198759">
    <property type="protein sequence ID" value="KCW63371.1"/>
    <property type="molecule type" value="Genomic_DNA"/>
</dbReference>
<dbReference type="PANTHER" id="PTHR14152">
    <property type="entry name" value="SQUAMOUS CELL CARCINOMA ANTIGEN RECOGNISED BY CYTOTOXIC T LYMPHOCYTES"/>
    <property type="match status" value="1"/>
</dbReference>
<evidence type="ECO:0000256" key="3">
    <source>
        <dbReference type="ARBA" id="ARBA00023242"/>
    </source>
</evidence>
<organism evidence="5">
    <name type="scientific">Eucalyptus grandis</name>
    <name type="common">Flooded gum</name>
    <dbReference type="NCBI Taxonomy" id="71139"/>
    <lineage>
        <taxon>Eukaryota</taxon>
        <taxon>Viridiplantae</taxon>
        <taxon>Streptophyta</taxon>
        <taxon>Embryophyta</taxon>
        <taxon>Tracheophyta</taxon>
        <taxon>Spermatophyta</taxon>
        <taxon>Magnoliopsida</taxon>
        <taxon>eudicotyledons</taxon>
        <taxon>Gunneridae</taxon>
        <taxon>Pentapetalae</taxon>
        <taxon>rosids</taxon>
        <taxon>malvids</taxon>
        <taxon>Myrtales</taxon>
        <taxon>Myrtaceae</taxon>
        <taxon>Myrtoideae</taxon>
        <taxon>Eucalypteae</taxon>
        <taxon>Eucalyptus</taxon>
    </lineage>
</organism>
<dbReference type="STRING" id="71139.A0A059BBW7"/>
<gene>
    <name evidence="5" type="ORF">EUGRSUZ_G01007</name>
</gene>
<dbReference type="InParanoid" id="A0A059BBW7"/>
<protein>
    <submittedName>
        <fullName evidence="5">Uncharacterized protein</fullName>
    </submittedName>
</protein>
<dbReference type="GO" id="GO:0000398">
    <property type="term" value="P:mRNA splicing, via spliceosome"/>
    <property type="evidence" value="ECO:0007669"/>
    <property type="project" value="InterPro"/>
</dbReference>
<evidence type="ECO:0000256" key="4">
    <source>
        <dbReference type="SAM" id="MobiDB-lite"/>
    </source>
</evidence>
<dbReference type="Pfam" id="PF03343">
    <property type="entry name" value="SART-1"/>
    <property type="match status" value="1"/>
</dbReference>
<dbReference type="InterPro" id="IPR005011">
    <property type="entry name" value="SNU66/SART1"/>
</dbReference>
<comment type="similarity">
    <text evidence="2">Belongs to the SNU66/SART1 family.</text>
</comment>
<evidence type="ECO:0000256" key="2">
    <source>
        <dbReference type="ARBA" id="ARBA00006076"/>
    </source>
</evidence>
<dbReference type="AlphaFoldDB" id="A0A059BBW7"/>
<accession>A0A059BBW7</accession>
<dbReference type="Gramene" id="KCW63371">
    <property type="protein sequence ID" value="KCW63371"/>
    <property type="gene ID" value="EUGRSUZ_G01007"/>
</dbReference>
<sequence>MDSIKFICLTNIDQMLGRCINCVLHVTCLCPTLASRFPYWYMHTLNLLLALSFLDSVMTLRVTLDSSGCLTYEAERKLEEVTSFYAYCGSALVRIGMGKPKKKKSLRKKEKLDLDALEVEAVSARLGVGDLGSRKDGRRQASREEQEKIEAGMRKNAYQLAYAKAEEASRLLRVEQTLPVKTENDENMVVADDDEDLYKSLERARKLALKKQEEEGASGPKEIALHASSIPSAHNAENQSVVIGESQESRVVMTEIEGFVSGLEVDEVSHKPDTEDVFMDEDEADNEV</sequence>
<proteinExistence type="inferred from homology"/>
<dbReference type="PANTHER" id="PTHR14152:SF5">
    <property type="entry name" value="U4_U6.U5 TRI-SNRNP-ASSOCIATED PROTEIN 1"/>
    <property type="match status" value="1"/>
</dbReference>
<evidence type="ECO:0000313" key="5">
    <source>
        <dbReference type="EMBL" id="KCW63371.1"/>
    </source>
</evidence>
<feature type="region of interest" description="Disordered" evidence="4">
    <location>
        <begin position="268"/>
        <end position="288"/>
    </location>
</feature>
<feature type="compositionally biased region" description="Basic and acidic residues" evidence="4">
    <location>
        <begin position="132"/>
        <end position="150"/>
    </location>
</feature>
<feature type="region of interest" description="Disordered" evidence="4">
    <location>
        <begin position="131"/>
        <end position="150"/>
    </location>
</feature>
<evidence type="ECO:0000256" key="1">
    <source>
        <dbReference type="ARBA" id="ARBA00004123"/>
    </source>
</evidence>
<name>A0A059BBW7_EUCGR</name>
<keyword evidence="3" id="KW-0539">Nucleus</keyword>
<comment type="subcellular location">
    <subcellularLocation>
        <location evidence="1">Nucleus</location>
    </subcellularLocation>
</comment>
<reference evidence="5" key="1">
    <citation type="submission" date="2013-07" db="EMBL/GenBank/DDBJ databases">
        <title>The genome of Eucalyptus grandis.</title>
        <authorList>
            <person name="Schmutz J."/>
            <person name="Hayes R."/>
            <person name="Myburg A."/>
            <person name="Tuskan G."/>
            <person name="Grattapaglia D."/>
            <person name="Rokhsar D.S."/>
        </authorList>
    </citation>
    <scope>NUCLEOTIDE SEQUENCE</scope>
    <source>
        <tissue evidence="5">Leaf extractions</tissue>
    </source>
</reference>
<dbReference type="GO" id="GO:0005634">
    <property type="term" value="C:nucleus"/>
    <property type="evidence" value="ECO:0007669"/>
    <property type="project" value="UniProtKB-SubCell"/>
</dbReference>
<feature type="compositionally biased region" description="Acidic residues" evidence="4">
    <location>
        <begin position="275"/>
        <end position="288"/>
    </location>
</feature>